<dbReference type="PANTHER" id="PTHR43386:SF1">
    <property type="entry name" value="D,D-DIPEPTIDE TRANSPORT SYSTEM PERMEASE PROTEIN DDPC-RELATED"/>
    <property type="match status" value="1"/>
</dbReference>
<evidence type="ECO:0000313" key="12">
    <source>
        <dbReference type="Proteomes" id="UP000244069"/>
    </source>
</evidence>
<dbReference type="Pfam" id="PF00528">
    <property type="entry name" value="BPD_transp_1"/>
    <property type="match status" value="1"/>
</dbReference>
<dbReference type="CDD" id="cd06261">
    <property type="entry name" value="TM_PBP2"/>
    <property type="match status" value="1"/>
</dbReference>
<dbReference type="Pfam" id="PF12911">
    <property type="entry name" value="OppC_N"/>
    <property type="match status" value="1"/>
</dbReference>
<feature type="transmembrane region" description="Helical" evidence="9">
    <location>
        <begin position="89"/>
        <end position="113"/>
    </location>
</feature>
<keyword evidence="3" id="KW-1003">Cell membrane</keyword>
<dbReference type="PROSITE" id="PS50928">
    <property type="entry name" value="ABC_TM1"/>
    <property type="match status" value="1"/>
</dbReference>
<dbReference type="GO" id="GO:0015833">
    <property type="term" value="P:peptide transport"/>
    <property type="evidence" value="ECO:0007669"/>
    <property type="project" value="UniProtKB-KW"/>
</dbReference>
<evidence type="ECO:0000256" key="6">
    <source>
        <dbReference type="ARBA" id="ARBA00022927"/>
    </source>
</evidence>
<keyword evidence="4 9" id="KW-0812">Transmembrane</keyword>
<dbReference type="InterPro" id="IPR025966">
    <property type="entry name" value="OppC_N"/>
</dbReference>
<sequence length="288" mass="30840">MSAVMANWRRLFVPGEGKGVPVGIFVAIFAALVLVAIFAPLIAPYDPNTQNLLGRLKAPGTEARGTYYLLGSDELGRDLLSRVIYGARISLSVAILSVLLSGCVGTALGMLAGYRRGWVGIVVMRLVDIFLSIPAILLAIIMVAVLGPGFVNVVLVLALTRWPRYARVAYGQTLSVAGQPYVRLAKAMGAGPVRMLFLHILPNIIAPIAVVATLEFGLMVLFEAGLSFLGLGVQPPMASWGAMLSVGRNYVSNAWWIATFPGVCLFLLVLSVNLIGDRLSDYLNPKSR</sequence>
<gene>
    <name evidence="11" type="ORF">C8N44_10841</name>
</gene>
<comment type="caution">
    <text evidence="11">The sequence shown here is derived from an EMBL/GenBank/DDBJ whole genome shotgun (WGS) entry which is preliminary data.</text>
</comment>
<name>A0A2T6AY66_9RHOB</name>
<dbReference type="PANTHER" id="PTHR43386">
    <property type="entry name" value="OLIGOPEPTIDE TRANSPORT SYSTEM PERMEASE PROTEIN APPC"/>
    <property type="match status" value="1"/>
</dbReference>
<dbReference type="AlphaFoldDB" id="A0A2T6AY66"/>
<evidence type="ECO:0000256" key="2">
    <source>
        <dbReference type="ARBA" id="ARBA00022448"/>
    </source>
</evidence>
<dbReference type="Gene3D" id="1.10.3720.10">
    <property type="entry name" value="MetI-like"/>
    <property type="match status" value="1"/>
</dbReference>
<feature type="transmembrane region" description="Helical" evidence="9">
    <location>
        <begin position="133"/>
        <end position="159"/>
    </location>
</feature>
<evidence type="ECO:0000256" key="5">
    <source>
        <dbReference type="ARBA" id="ARBA00022856"/>
    </source>
</evidence>
<feature type="transmembrane region" description="Helical" evidence="9">
    <location>
        <begin position="253"/>
        <end position="276"/>
    </location>
</feature>
<dbReference type="GO" id="GO:0005886">
    <property type="term" value="C:plasma membrane"/>
    <property type="evidence" value="ECO:0007669"/>
    <property type="project" value="UniProtKB-SubCell"/>
</dbReference>
<keyword evidence="6" id="KW-0653">Protein transport</keyword>
<dbReference type="GO" id="GO:0015031">
    <property type="term" value="P:protein transport"/>
    <property type="evidence" value="ECO:0007669"/>
    <property type="project" value="UniProtKB-KW"/>
</dbReference>
<accession>A0A2T6AY66</accession>
<comment type="similarity">
    <text evidence="9">Belongs to the binding-protein-dependent transport system permease family.</text>
</comment>
<reference evidence="11 12" key="1">
    <citation type="submission" date="2018-04" db="EMBL/GenBank/DDBJ databases">
        <title>Genomic Encyclopedia of Archaeal and Bacterial Type Strains, Phase II (KMG-II): from individual species to whole genera.</title>
        <authorList>
            <person name="Goeker M."/>
        </authorList>
    </citation>
    <scope>NUCLEOTIDE SEQUENCE [LARGE SCALE GENOMIC DNA]</scope>
    <source>
        <strain evidence="11 12">DSM 29329</strain>
    </source>
</reference>
<feature type="domain" description="ABC transmembrane type-1" evidence="10">
    <location>
        <begin position="87"/>
        <end position="276"/>
    </location>
</feature>
<dbReference type="SUPFAM" id="SSF161098">
    <property type="entry name" value="MetI-like"/>
    <property type="match status" value="1"/>
</dbReference>
<evidence type="ECO:0000256" key="8">
    <source>
        <dbReference type="ARBA" id="ARBA00023136"/>
    </source>
</evidence>
<dbReference type="RefSeq" id="WP_107975634.1">
    <property type="nucleotide sequence ID" value="NZ_BMEZ01000009.1"/>
</dbReference>
<dbReference type="OrthoDB" id="9766870at2"/>
<evidence type="ECO:0000256" key="7">
    <source>
        <dbReference type="ARBA" id="ARBA00022989"/>
    </source>
</evidence>
<evidence type="ECO:0000256" key="4">
    <source>
        <dbReference type="ARBA" id="ARBA00022692"/>
    </source>
</evidence>
<feature type="transmembrane region" description="Helical" evidence="9">
    <location>
        <begin position="20"/>
        <end position="43"/>
    </location>
</feature>
<dbReference type="InterPro" id="IPR035906">
    <property type="entry name" value="MetI-like_sf"/>
</dbReference>
<evidence type="ECO:0000256" key="1">
    <source>
        <dbReference type="ARBA" id="ARBA00004651"/>
    </source>
</evidence>
<evidence type="ECO:0000256" key="9">
    <source>
        <dbReference type="RuleBase" id="RU363032"/>
    </source>
</evidence>
<evidence type="ECO:0000259" key="10">
    <source>
        <dbReference type="PROSITE" id="PS50928"/>
    </source>
</evidence>
<dbReference type="Proteomes" id="UP000244069">
    <property type="component" value="Unassembled WGS sequence"/>
</dbReference>
<keyword evidence="8 9" id="KW-0472">Membrane</keyword>
<organism evidence="11 12">
    <name type="scientific">Allosediminivita pacifica</name>
    <dbReference type="NCBI Taxonomy" id="1267769"/>
    <lineage>
        <taxon>Bacteria</taxon>
        <taxon>Pseudomonadati</taxon>
        <taxon>Pseudomonadota</taxon>
        <taxon>Alphaproteobacteria</taxon>
        <taxon>Rhodobacterales</taxon>
        <taxon>Paracoccaceae</taxon>
        <taxon>Allosediminivita</taxon>
    </lineage>
</organism>
<keyword evidence="7 9" id="KW-1133">Transmembrane helix</keyword>
<proteinExistence type="inferred from homology"/>
<comment type="subcellular location">
    <subcellularLocation>
        <location evidence="1 9">Cell membrane</location>
        <topology evidence="1 9">Multi-pass membrane protein</topology>
    </subcellularLocation>
</comment>
<keyword evidence="2 9" id="KW-0813">Transport</keyword>
<protein>
    <submittedName>
        <fullName evidence="11">Peptide/nickel transport system permease protein</fullName>
    </submittedName>
</protein>
<dbReference type="EMBL" id="QBKN01000008">
    <property type="protein sequence ID" value="PTX48763.1"/>
    <property type="molecule type" value="Genomic_DNA"/>
</dbReference>
<keyword evidence="12" id="KW-1185">Reference proteome</keyword>
<feature type="transmembrane region" description="Helical" evidence="9">
    <location>
        <begin position="204"/>
        <end position="233"/>
    </location>
</feature>
<evidence type="ECO:0000256" key="3">
    <source>
        <dbReference type="ARBA" id="ARBA00022475"/>
    </source>
</evidence>
<dbReference type="InterPro" id="IPR000515">
    <property type="entry name" value="MetI-like"/>
</dbReference>
<dbReference type="InterPro" id="IPR050366">
    <property type="entry name" value="BP-dependent_transpt_permease"/>
</dbReference>
<dbReference type="GO" id="GO:0055085">
    <property type="term" value="P:transmembrane transport"/>
    <property type="evidence" value="ECO:0007669"/>
    <property type="project" value="InterPro"/>
</dbReference>
<evidence type="ECO:0000313" key="11">
    <source>
        <dbReference type="EMBL" id="PTX48763.1"/>
    </source>
</evidence>
<keyword evidence="5" id="KW-0571">Peptide transport</keyword>